<evidence type="ECO:0000256" key="1">
    <source>
        <dbReference type="SAM" id="MobiDB-lite"/>
    </source>
</evidence>
<organism evidence="2">
    <name type="scientific">Arundo donax</name>
    <name type="common">Giant reed</name>
    <name type="synonym">Donax arundinaceus</name>
    <dbReference type="NCBI Taxonomy" id="35708"/>
    <lineage>
        <taxon>Eukaryota</taxon>
        <taxon>Viridiplantae</taxon>
        <taxon>Streptophyta</taxon>
        <taxon>Embryophyta</taxon>
        <taxon>Tracheophyta</taxon>
        <taxon>Spermatophyta</taxon>
        <taxon>Magnoliopsida</taxon>
        <taxon>Liliopsida</taxon>
        <taxon>Poales</taxon>
        <taxon>Poaceae</taxon>
        <taxon>PACMAD clade</taxon>
        <taxon>Arundinoideae</taxon>
        <taxon>Arundineae</taxon>
        <taxon>Arundo</taxon>
    </lineage>
</organism>
<dbReference type="EMBL" id="GBRH01227332">
    <property type="protein sequence ID" value="JAD70563.1"/>
    <property type="molecule type" value="Transcribed_RNA"/>
</dbReference>
<feature type="compositionally biased region" description="Basic and acidic residues" evidence="1">
    <location>
        <begin position="11"/>
        <end position="26"/>
    </location>
</feature>
<sequence length="35" mass="4130">MLQQYHQSKVSVEKREKEMGGDERRHSPWIIATSS</sequence>
<proteinExistence type="predicted"/>
<feature type="compositionally biased region" description="Polar residues" evidence="1">
    <location>
        <begin position="1"/>
        <end position="10"/>
    </location>
</feature>
<accession>A0A0A9C7X3</accession>
<evidence type="ECO:0000313" key="2">
    <source>
        <dbReference type="EMBL" id="JAD70563.1"/>
    </source>
</evidence>
<dbReference type="AlphaFoldDB" id="A0A0A9C7X3"/>
<feature type="region of interest" description="Disordered" evidence="1">
    <location>
        <begin position="1"/>
        <end position="35"/>
    </location>
</feature>
<reference evidence="2" key="1">
    <citation type="submission" date="2014-09" db="EMBL/GenBank/DDBJ databases">
        <authorList>
            <person name="Magalhaes I.L.F."/>
            <person name="Oliveira U."/>
            <person name="Santos F.R."/>
            <person name="Vidigal T.H.D.A."/>
            <person name="Brescovit A.D."/>
            <person name="Santos A.J."/>
        </authorList>
    </citation>
    <scope>NUCLEOTIDE SEQUENCE</scope>
    <source>
        <tissue evidence="2">Shoot tissue taken approximately 20 cm above the soil surface</tissue>
    </source>
</reference>
<name>A0A0A9C7X3_ARUDO</name>
<reference evidence="2" key="2">
    <citation type="journal article" date="2015" name="Data Brief">
        <title>Shoot transcriptome of the giant reed, Arundo donax.</title>
        <authorList>
            <person name="Barrero R.A."/>
            <person name="Guerrero F.D."/>
            <person name="Moolhuijzen P."/>
            <person name="Goolsby J.A."/>
            <person name="Tidwell J."/>
            <person name="Bellgard S.E."/>
            <person name="Bellgard M.I."/>
        </authorList>
    </citation>
    <scope>NUCLEOTIDE SEQUENCE</scope>
    <source>
        <tissue evidence="2">Shoot tissue taken approximately 20 cm above the soil surface</tissue>
    </source>
</reference>
<protein>
    <submittedName>
        <fullName evidence="2">Uncharacterized protein</fullName>
    </submittedName>
</protein>